<name>A0A0D3AAS0_BRAOL</name>
<sequence length="175" mass="18996">MNGDGRNILANDLQVTLIIKDYNQNTTSRLDVDLIITDLEGSNRPPTTEEENDICVMNTSELICQVVSEAEIFLLFFGSKSIRMPVYYPSVNGFRQLFSFSGLEIIFIYDVAYRVYGCLFLNATSGTYCLDNETLASETFLAGLDGDKLAVTGTATGSGEVPVNTAAAQSTLSGS</sequence>
<dbReference type="AlphaFoldDB" id="A0A0D3AAS0"/>
<keyword evidence="2" id="KW-1185">Reference proteome</keyword>
<accession>A0A0D3AAS0</accession>
<reference evidence="1 2" key="1">
    <citation type="journal article" date="2014" name="Genome Biol.">
        <title>Transcriptome and methylome profiling reveals relics of genome dominance in the mesopolyploid Brassica oleracea.</title>
        <authorList>
            <person name="Parkin I.A."/>
            <person name="Koh C."/>
            <person name="Tang H."/>
            <person name="Robinson S.J."/>
            <person name="Kagale S."/>
            <person name="Clarke W.E."/>
            <person name="Town C.D."/>
            <person name="Nixon J."/>
            <person name="Krishnakumar V."/>
            <person name="Bidwell S.L."/>
            <person name="Denoeud F."/>
            <person name="Belcram H."/>
            <person name="Links M.G."/>
            <person name="Just J."/>
            <person name="Clarke C."/>
            <person name="Bender T."/>
            <person name="Huebert T."/>
            <person name="Mason A.S."/>
            <person name="Pires J.C."/>
            <person name="Barker G."/>
            <person name="Moore J."/>
            <person name="Walley P.G."/>
            <person name="Manoli S."/>
            <person name="Batley J."/>
            <person name="Edwards D."/>
            <person name="Nelson M.N."/>
            <person name="Wang X."/>
            <person name="Paterson A.H."/>
            <person name="King G."/>
            <person name="Bancroft I."/>
            <person name="Chalhoub B."/>
            <person name="Sharpe A.G."/>
        </authorList>
    </citation>
    <scope>NUCLEOTIDE SEQUENCE</scope>
    <source>
        <strain evidence="1 2">cv. TO1000</strain>
    </source>
</reference>
<dbReference type="EnsemblPlants" id="Bo1g098350.1">
    <property type="protein sequence ID" value="Bo1g098350.1"/>
    <property type="gene ID" value="Bo1g098350"/>
</dbReference>
<protein>
    <submittedName>
        <fullName evidence="1">Uncharacterized protein</fullName>
    </submittedName>
</protein>
<dbReference type="Gramene" id="Bo1g098350.1">
    <property type="protein sequence ID" value="Bo1g098350.1"/>
    <property type="gene ID" value="Bo1g098350"/>
</dbReference>
<evidence type="ECO:0000313" key="2">
    <source>
        <dbReference type="Proteomes" id="UP000032141"/>
    </source>
</evidence>
<dbReference type="OMA" id="DICVMNT"/>
<reference evidence="1" key="2">
    <citation type="submission" date="2015-03" db="UniProtKB">
        <authorList>
            <consortium name="EnsemblPlants"/>
        </authorList>
    </citation>
    <scope>IDENTIFICATION</scope>
</reference>
<dbReference type="HOGENOM" id="CLU_1534662_0_0_1"/>
<dbReference type="Proteomes" id="UP000032141">
    <property type="component" value="Chromosome C1"/>
</dbReference>
<proteinExistence type="predicted"/>
<organism evidence="1 2">
    <name type="scientific">Brassica oleracea var. oleracea</name>
    <dbReference type="NCBI Taxonomy" id="109376"/>
    <lineage>
        <taxon>Eukaryota</taxon>
        <taxon>Viridiplantae</taxon>
        <taxon>Streptophyta</taxon>
        <taxon>Embryophyta</taxon>
        <taxon>Tracheophyta</taxon>
        <taxon>Spermatophyta</taxon>
        <taxon>Magnoliopsida</taxon>
        <taxon>eudicotyledons</taxon>
        <taxon>Gunneridae</taxon>
        <taxon>Pentapetalae</taxon>
        <taxon>rosids</taxon>
        <taxon>malvids</taxon>
        <taxon>Brassicales</taxon>
        <taxon>Brassicaceae</taxon>
        <taxon>Brassiceae</taxon>
        <taxon>Brassica</taxon>
    </lineage>
</organism>
<evidence type="ECO:0000313" key="1">
    <source>
        <dbReference type="EnsemblPlants" id="Bo1g098350.1"/>
    </source>
</evidence>